<proteinExistence type="predicted"/>
<evidence type="ECO:0000256" key="1">
    <source>
        <dbReference type="ARBA" id="ARBA00004651"/>
    </source>
</evidence>
<dbReference type="Proteomes" id="UP001628091">
    <property type="component" value="Unassembled WGS sequence"/>
</dbReference>
<keyword evidence="3 6" id="KW-0812">Transmembrane</keyword>
<keyword evidence="8" id="KW-1185">Reference proteome</keyword>
<feature type="transmembrane region" description="Helical" evidence="6">
    <location>
        <begin position="67"/>
        <end position="93"/>
    </location>
</feature>
<feature type="transmembrane region" description="Helical" evidence="6">
    <location>
        <begin position="36"/>
        <end position="55"/>
    </location>
</feature>
<dbReference type="InterPro" id="IPR005171">
    <property type="entry name" value="Cyt_c_oxidase_su4_prok"/>
</dbReference>
<dbReference type="RefSeq" id="WP_407865585.1">
    <property type="nucleotide sequence ID" value="NZ_BAAFZP010000001.1"/>
</dbReference>
<evidence type="ECO:0000256" key="5">
    <source>
        <dbReference type="ARBA" id="ARBA00023136"/>
    </source>
</evidence>
<accession>A0ABQ0H2B5</accession>
<sequence>MPLSRSKLVSSTIWIMLLALASAFLAAQWKQETMPVLALVVVLVLTVLKARLVILDFMHLRGHRPRLAAALLCWPAFFAIVILVKVLMAGLIAA</sequence>
<name>A0ABQ0H2B5_9HYPH</name>
<evidence type="ECO:0000256" key="2">
    <source>
        <dbReference type="ARBA" id="ARBA00022475"/>
    </source>
</evidence>
<keyword evidence="2" id="KW-1003">Cell membrane</keyword>
<evidence type="ECO:0000256" key="6">
    <source>
        <dbReference type="SAM" id="Phobius"/>
    </source>
</evidence>
<keyword evidence="4 6" id="KW-1133">Transmembrane helix</keyword>
<gene>
    <name evidence="7" type="ORF">PPNSA23_30140</name>
</gene>
<evidence type="ECO:0000256" key="3">
    <source>
        <dbReference type="ARBA" id="ARBA00022692"/>
    </source>
</evidence>
<comment type="caution">
    <text evidence="7">The sequence shown here is derived from an EMBL/GenBank/DDBJ whole genome shotgun (WGS) entry which is preliminary data.</text>
</comment>
<comment type="subcellular location">
    <subcellularLocation>
        <location evidence="1">Cell membrane</location>
        <topology evidence="1">Multi-pass membrane protein</topology>
    </subcellularLocation>
</comment>
<reference evidence="7 8" key="1">
    <citation type="submission" date="2024-10" db="EMBL/GenBank/DDBJ databases">
        <title>Isolation, draft genome sequencing and identification of Phyllobacterium sp. NSA23, isolated from leaf soil.</title>
        <authorList>
            <person name="Akita H."/>
        </authorList>
    </citation>
    <scope>NUCLEOTIDE SEQUENCE [LARGE SCALE GENOMIC DNA]</scope>
    <source>
        <strain evidence="7 8">NSA23</strain>
    </source>
</reference>
<protein>
    <recommendedName>
        <fullName evidence="9">Cytochrome C oxidase subunit IV</fullName>
    </recommendedName>
</protein>
<keyword evidence="5 6" id="KW-0472">Membrane</keyword>
<evidence type="ECO:0000256" key="4">
    <source>
        <dbReference type="ARBA" id="ARBA00022989"/>
    </source>
</evidence>
<evidence type="ECO:0000313" key="8">
    <source>
        <dbReference type="Proteomes" id="UP001628091"/>
    </source>
</evidence>
<evidence type="ECO:0000313" key="7">
    <source>
        <dbReference type="EMBL" id="GAB1583071.1"/>
    </source>
</evidence>
<organism evidence="7 8">
    <name type="scientific">Phyllobacterium phragmitis</name>
    <dbReference type="NCBI Taxonomy" id="2670329"/>
    <lineage>
        <taxon>Bacteria</taxon>
        <taxon>Pseudomonadati</taxon>
        <taxon>Pseudomonadota</taxon>
        <taxon>Alphaproteobacteria</taxon>
        <taxon>Hyphomicrobiales</taxon>
        <taxon>Phyllobacteriaceae</taxon>
        <taxon>Phyllobacterium</taxon>
    </lineage>
</organism>
<evidence type="ECO:0008006" key="9">
    <source>
        <dbReference type="Google" id="ProtNLM"/>
    </source>
</evidence>
<dbReference type="EMBL" id="BAAFZP010000001">
    <property type="protein sequence ID" value="GAB1583071.1"/>
    <property type="molecule type" value="Genomic_DNA"/>
</dbReference>
<dbReference type="Pfam" id="PF03626">
    <property type="entry name" value="COX4_pro"/>
    <property type="match status" value="1"/>
</dbReference>